<keyword evidence="2" id="KW-0249">Electron transport</keyword>
<dbReference type="PATRIC" id="fig|35746.4.peg.3732"/>
<keyword evidence="5" id="KW-0614">Plasmid</keyword>
<feature type="region of interest" description="Disordered" evidence="3">
    <location>
        <begin position="249"/>
        <end position="333"/>
    </location>
</feature>
<evidence type="ECO:0000256" key="2">
    <source>
        <dbReference type="ARBA" id="ARBA00022982"/>
    </source>
</evidence>
<feature type="compositionally biased region" description="Polar residues" evidence="3">
    <location>
        <begin position="279"/>
        <end position="302"/>
    </location>
</feature>
<evidence type="ECO:0000313" key="5">
    <source>
        <dbReference type="EMBL" id="AKU09524.1"/>
    </source>
</evidence>
<dbReference type="AlphaFoldDB" id="A0A0K1IYJ7"/>
<gene>
    <name evidence="5" type="ORF">ABY42_17075</name>
</gene>
<feature type="compositionally biased region" description="Low complexity" evidence="3">
    <location>
        <begin position="40"/>
        <end position="58"/>
    </location>
</feature>
<feature type="region of interest" description="Disordered" evidence="3">
    <location>
        <begin position="31"/>
        <end position="69"/>
    </location>
</feature>
<comment type="similarity">
    <text evidence="1">Belongs to the glutaredoxin family.</text>
</comment>
<reference evidence="6" key="1">
    <citation type="journal article" date="2015" name="J. Biotechnol.">
        <title>Complete genome sequence of Haloferax gibbonsii strain ARA6, a potential producer of polyhydroxyalkanoates and halocins isolated from Araruama, Rio de Janeiro, Brasil.</title>
        <authorList>
            <person name="Pinto L.H."/>
            <person name="D'Alincourt Carvalho-Assef A.P."/>
            <person name="Vieira R.P."/>
            <person name="Clementino M.M."/>
            <person name="Albano R.M."/>
        </authorList>
    </citation>
    <scope>NUCLEOTIDE SEQUENCE [LARGE SCALE GENOMIC DNA]</scope>
    <source>
        <strain evidence="6">ARA6</strain>
        <plasmid evidence="6">Plasmid pHG2</plasmid>
    </source>
</reference>
<name>A0A0K1IYJ7_HALGI</name>
<dbReference type="InterPro" id="IPR036249">
    <property type="entry name" value="Thioredoxin-like_sf"/>
</dbReference>
<dbReference type="KEGG" id="hgi:ABY42_17075"/>
<keyword evidence="2" id="KW-0813">Transport</keyword>
<accession>A0A0K1IYJ7</accession>
<dbReference type="SUPFAM" id="SSF52833">
    <property type="entry name" value="Thioredoxin-like"/>
    <property type="match status" value="1"/>
</dbReference>
<dbReference type="EMBL" id="CP011949">
    <property type="protein sequence ID" value="AKU09524.1"/>
    <property type="molecule type" value="Genomic_DNA"/>
</dbReference>
<protein>
    <submittedName>
        <fullName evidence="5">Thioredoxin</fullName>
    </submittedName>
</protein>
<feature type="domain" description="Thioredoxin-like fold" evidence="4">
    <location>
        <begin position="104"/>
        <end position="269"/>
    </location>
</feature>
<organism evidence="5 6">
    <name type="scientific">Haloferax gibbonsii</name>
    <dbReference type="NCBI Taxonomy" id="35746"/>
    <lineage>
        <taxon>Archaea</taxon>
        <taxon>Methanobacteriati</taxon>
        <taxon>Methanobacteriota</taxon>
        <taxon>Stenosarchaea group</taxon>
        <taxon>Halobacteria</taxon>
        <taxon>Halobacteriales</taxon>
        <taxon>Haloferacaceae</taxon>
        <taxon>Haloferax</taxon>
    </lineage>
</organism>
<dbReference type="PROSITE" id="PS51257">
    <property type="entry name" value="PROKAR_LIPOPROTEIN"/>
    <property type="match status" value="1"/>
</dbReference>
<dbReference type="Proteomes" id="UP000066124">
    <property type="component" value="Plasmid pHG2"/>
</dbReference>
<dbReference type="InterPro" id="IPR006311">
    <property type="entry name" value="TAT_signal"/>
</dbReference>
<dbReference type="PROSITE" id="PS51318">
    <property type="entry name" value="TAT"/>
    <property type="match status" value="1"/>
</dbReference>
<dbReference type="GeneID" id="25247700"/>
<dbReference type="InterPro" id="IPR012336">
    <property type="entry name" value="Thioredoxin-like_fold"/>
</dbReference>
<feature type="compositionally biased region" description="Polar residues" evidence="3">
    <location>
        <begin position="309"/>
        <end position="324"/>
    </location>
</feature>
<dbReference type="RefSeq" id="WP_050460246.1">
    <property type="nucleotide sequence ID" value="NZ_CP011949.1"/>
</dbReference>
<sequence>MVDRETDRRSILKLSGVAAIASLSGCASFAKEANTGGADTPTGQPEQQTTTPQPETRTAAGNETDANASVEMRPKTVSDPSFELQTGALPSLQTDARYPTIGTADTTVTVYGSWKCPYTQEFVRRQFGGLVEDFVATGDLSIEFRNVAYMDGEPYLGPDAPRASEAGLAVWNIDPESFWTYFSYVFANQPQERRDWATTENLVRFAEAADANGIDQIRRAIRSRAYAQSVQLSADSAAELDITTVPRVASDGGVTAPTVDPEATREQLERVANGGSTFGGTTTENNSTFGGNSTENGTSFGSSAGGNETGTANNSSTTFGTNETTESDSDDAF</sequence>
<evidence type="ECO:0000259" key="4">
    <source>
        <dbReference type="Pfam" id="PF13462"/>
    </source>
</evidence>
<dbReference type="Gene3D" id="3.40.30.10">
    <property type="entry name" value="Glutaredoxin"/>
    <property type="match status" value="1"/>
</dbReference>
<evidence type="ECO:0000313" key="6">
    <source>
        <dbReference type="Proteomes" id="UP000066124"/>
    </source>
</evidence>
<geneLocation type="plasmid" evidence="5 6">
    <name>pHG2</name>
</geneLocation>
<evidence type="ECO:0000256" key="3">
    <source>
        <dbReference type="SAM" id="MobiDB-lite"/>
    </source>
</evidence>
<proteinExistence type="inferred from homology"/>
<dbReference type="Pfam" id="PF13462">
    <property type="entry name" value="Thioredoxin_4"/>
    <property type="match status" value="1"/>
</dbReference>
<evidence type="ECO:0000256" key="1">
    <source>
        <dbReference type="ARBA" id="ARBA00007787"/>
    </source>
</evidence>